<proteinExistence type="predicted"/>
<accession>A0A3S4YHR4</accession>
<dbReference type="KEGG" id="nani:NCTC12227_01217"/>
<organism evidence="3 4">
    <name type="scientific">Neisseria animaloris</name>
    <dbReference type="NCBI Taxonomy" id="326522"/>
    <lineage>
        <taxon>Bacteria</taxon>
        <taxon>Pseudomonadati</taxon>
        <taxon>Pseudomonadota</taxon>
        <taxon>Betaproteobacteria</taxon>
        <taxon>Neisseriales</taxon>
        <taxon>Neisseriaceae</taxon>
        <taxon>Neisseria</taxon>
    </lineage>
</organism>
<dbReference type="SUPFAM" id="SSF56925">
    <property type="entry name" value="OMPA-like"/>
    <property type="match status" value="1"/>
</dbReference>
<dbReference type="Gene3D" id="2.40.160.90">
    <property type="match status" value="1"/>
</dbReference>
<dbReference type="Proteomes" id="UP000268229">
    <property type="component" value="Chromosome"/>
</dbReference>
<name>A0A3S4YHR4_9NEIS</name>
<dbReference type="Pfam" id="PF16960">
    <property type="entry name" value="HpuA"/>
    <property type="match status" value="1"/>
</dbReference>
<dbReference type="InterPro" id="IPR031586">
    <property type="entry name" value="HpuA"/>
</dbReference>
<evidence type="ECO:0000256" key="2">
    <source>
        <dbReference type="SAM" id="MobiDB-lite"/>
    </source>
</evidence>
<dbReference type="OrthoDB" id="8607152at2"/>
<dbReference type="RefSeq" id="WP_126304745.1">
    <property type="nucleotide sequence ID" value="NZ_JBGNXI010000001.1"/>
</dbReference>
<feature type="region of interest" description="Disordered" evidence="2">
    <location>
        <begin position="313"/>
        <end position="335"/>
    </location>
</feature>
<dbReference type="STRING" id="326522.BWD08_10330"/>
<gene>
    <name evidence="3" type="ORF">NCTC12227_01217</name>
</gene>
<comment type="subcellular location">
    <subcellularLocation>
        <location evidence="1">Cell outer membrane</location>
    </subcellularLocation>
</comment>
<dbReference type="AlphaFoldDB" id="A0A3S4YHR4"/>
<keyword evidence="3" id="KW-0675">Receptor</keyword>
<dbReference type="PROSITE" id="PS51257">
    <property type="entry name" value="PROKAR_LIPOPROTEIN"/>
    <property type="match status" value="1"/>
</dbReference>
<evidence type="ECO:0000313" key="4">
    <source>
        <dbReference type="Proteomes" id="UP000268229"/>
    </source>
</evidence>
<keyword evidence="4" id="KW-1185">Reference proteome</keyword>
<reference evidence="3 4" key="1">
    <citation type="submission" date="2018-12" db="EMBL/GenBank/DDBJ databases">
        <authorList>
            <consortium name="Pathogen Informatics"/>
        </authorList>
    </citation>
    <scope>NUCLEOTIDE SEQUENCE [LARGE SCALE GENOMIC DNA]</scope>
    <source>
        <strain evidence="3 4">NCTC12227</strain>
    </source>
</reference>
<dbReference type="GO" id="GO:0009279">
    <property type="term" value="C:cell outer membrane"/>
    <property type="evidence" value="ECO:0007669"/>
    <property type="project" value="UniProtKB-SubCell"/>
</dbReference>
<dbReference type="InterPro" id="IPR011250">
    <property type="entry name" value="OMP/PagP_B-barrel"/>
</dbReference>
<evidence type="ECO:0000256" key="1">
    <source>
        <dbReference type="ARBA" id="ARBA00004442"/>
    </source>
</evidence>
<evidence type="ECO:0000313" key="3">
    <source>
        <dbReference type="EMBL" id="VEJ21479.1"/>
    </source>
</evidence>
<dbReference type="EMBL" id="LR134516">
    <property type="protein sequence ID" value="VEJ21479.1"/>
    <property type="molecule type" value="Genomic_DNA"/>
</dbReference>
<sequence length="335" mass="36084">MDKWSLRRSYISFVLPVVLAACAGGGNVSIPSTVVPVPTLSALNPQDPNVIGPTPNLEIETFNANSETSGKVVSWQIKEKNIFGELVARDKFAYQTPDGKVYVFNTYTNPILPDSFHPDKNLRTKHDMQATDDGGKLFACCENGQRQYTGTTGNAVRYGAWIDKNGKADLFVGGILADATKMQGATEENKFRPKGKATYEVWALRVKNGGVVSSSYRPNTFPNKDGVQSLLTVNFNTGKLGGTIVGNSDFGADIRFDDVSVQGNRFSGSASSNGVAGKVEGAFYGRGGYRTPHGDQIGGKVVFDKDRSLNSVFGGATSNSMRRPDDTSRDLTPIN</sequence>
<protein>
    <submittedName>
        <fullName evidence="3">Hemoglobin receptor component HpuA</fullName>
    </submittedName>
</protein>